<dbReference type="SMART" id="SM00129">
    <property type="entry name" value="KISc"/>
    <property type="match status" value="1"/>
</dbReference>
<keyword evidence="2 6" id="KW-0547">Nucleotide-binding</keyword>
<feature type="compositionally biased region" description="Low complexity" evidence="8">
    <location>
        <begin position="124"/>
        <end position="133"/>
    </location>
</feature>
<dbReference type="InterPro" id="IPR027417">
    <property type="entry name" value="P-loop_NTPase"/>
</dbReference>
<evidence type="ECO:0000256" key="7">
    <source>
        <dbReference type="RuleBase" id="RU000394"/>
    </source>
</evidence>
<feature type="domain" description="Kinesin motor" evidence="9">
    <location>
        <begin position="219"/>
        <end position="534"/>
    </location>
</feature>
<dbReference type="AlphaFoldDB" id="K2NFK1"/>
<keyword evidence="11" id="KW-1185">Reference proteome</keyword>
<protein>
    <recommendedName>
        <fullName evidence="7">Kinesin-like protein</fullName>
    </recommendedName>
</protein>
<dbReference type="GO" id="GO:0003777">
    <property type="term" value="F:microtubule motor activity"/>
    <property type="evidence" value="ECO:0007669"/>
    <property type="project" value="InterPro"/>
</dbReference>
<evidence type="ECO:0000256" key="8">
    <source>
        <dbReference type="SAM" id="MobiDB-lite"/>
    </source>
</evidence>
<evidence type="ECO:0000256" key="4">
    <source>
        <dbReference type="ARBA" id="ARBA00023175"/>
    </source>
</evidence>
<dbReference type="EMBL" id="AHKC01007591">
    <property type="protein sequence ID" value="EKF38055.1"/>
    <property type="molecule type" value="Genomic_DNA"/>
</dbReference>
<feature type="region of interest" description="Disordered" evidence="8">
    <location>
        <begin position="69"/>
        <end position="102"/>
    </location>
</feature>
<feature type="compositionally biased region" description="Polar residues" evidence="8">
    <location>
        <begin position="147"/>
        <end position="157"/>
    </location>
</feature>
<dbReference type="GO" id="GO:0005524">
    <property type="term" value="F:ATP binding"/>
    <property type="evidence" value="ECO:0007669"/>
    <property type="project" value="UniProtKB-UniRule"/>
</dbReference>
<dbReference type="PROSITE" id="PS00411">
    <property type="entry name" value="KINESIN_MOTOR_1"/>
    <property type="match status" value="1"/>
</dbReference>
<proteinExistence type="inferred from homology"/>
<dbReference type="PANTHER" id="PTHR47971">
    <property type="entry name" value="KINESIN-RELATED PROTEIN 6"/>
    <property type="match status" value="1"/>
</dbReference>
<dbReference type="InterPro" id="IPR019821">
    <property type="entry name" value="Kinesin_motor_CS"/>
</dbReference>
<evidence type="ECO:0000313" key="11">
    <source>
        <dbReference type="Proteomes" id="UP000007350"/>
    </source>
</evidence>
<feature type="binding site" evidence="6">
    <location>
        <begin position="305"/>
        <end position="312"/>
    </location>
    <ligand>
        <name>ATP</name>
        <dbReference type="ChEBI" id="CHEBI:30616"/>
    </ligand>
</feature>
<dbReference type="Proteomes" id="UP000007350">
    <property type="component" value="Unassembled WGS sequence"/>
</dbReference>
<keyword evidence="1 7" id="KW-0493">Microtubule</keyword>
<dbReference type="PRINTS" id="PR00380">
    <property type="entry name" value="KINESINHEAVY"/>
</dbReference>
<gene>
    <name evidence="10" type="ORF">MOQ_001739</name>
</gene>
<feature type="region of interest" description="Disordered" evidence="8">
    <location>
        <begin position="569"/>
        <end position="614"/>
    </location>
</feature>
<dbReference type="GO" id="GO:0008017">
    <property type="term" value="F:microtubule binding"/>
    <property type="evidence" value="ECO:0007669"/>
    <property type="project" value="InterPro"/>
</dbReference>
<dbReference type="PANTHER" id="PTHR47971:SF16">
    <property type="entry name" value="KINESIN-LIKE PROTEIN"/>
    <property type="match status" value="1"/>
</dbReference>
<feature type="compositionally biased region" description="Polar residues" evidence="8">
    <location>
        <begin position="591"/>
        <end position="614"/>
    </location>
</feature>
<feature type="compositionally biased region" description="Polar residues" evidence="8">
    <location>
        <begin position="69"/>
        <end position="83"/>
    </location>
</feature>
<name>K2NFK1_TRYCR</name>
<dbReference type="Gene3D" id="3.40.850.10">
    <property type="entry name" value="Kinesin motor domain"/>
    <property type="match status" value="1"/>
</dbReference>
<dbReference type="Pfam" id="PF00225">
    <property type="entry name" value="Kinesin"/>
    <property type="match status" value="1"/>
</dbReference>
<evidence type="ECO:0000313" key="10">
    <source>
        <dbReference type="EMBL" id="EKF38055.1"/>
    </source>
</evidence>
<dbReference type="OrthoDB" id="246508at2759"/>
<comment type="caution">
    <text evidence="10">The sequence shown here is derived from an EMBL/GenBank/DDBJ whole genome shotgun (WGS) entry which is preliminary data.</text>
</comment>
<accession>K2NFK1</accession>
<evidence type="ECO:0000256" key="1">
    <source>
        <dbReference type="ARBA" id="ARBA00022701"/>
    </source>
</evidence>
<dbReference type="GO" id="GO:0005874">
    <property type="term" value="C:microtubule"/>
    <property type="evidence" value="ECO:0007669"/>
    <property type="project" value="UniProtKB-KW"/>
</dbReference>
<reference evidence="10 11" key="1">
    <citation type="journal article" date="2012" name="BMC Genomics">
        <title>Comparative genomic analysis of human infective Trypanosoma cruzi lineages with the bat-restricted subspecies T. cruzi marinkellei.</title>
        <authorList>
            <person name="Franzen O."/>
            <person name="Talavera-Lopez C."/>
            <person name="Ochaya S."/>
            <person name="Butler C.E."/>
            <person name="Messenger L.A."/>
            <person name="Lewis M.D."/>
            <person name="Llewellyn M.S."/>
            <person name="Marinkelle C.J."/>
            <person name="Tyler K.M."/>
            <person name="Miles M.A."/>
            <person name="Andersson B."/>
        </authorList>
    </citation>
    <scope>NUCLEOTIDE SEQUENCE [LARGE SCALE GENOMIC DNA]</scope>
    <source>
        <strain evidence="10 11">B7</strain>
    </source>
</reference>
<dbReference type="GO" id="GO:0007019">
    <property type="term" value="P:microtubule depolymerization"/>
    <property type="evidence" value="ECO:0007669"/>
    <property type="project" value="TreeGrafter"/>
</dbReference>
<sequence>VVVLLLLMGGAAPTRNKMQDDENVWNSAKRVGMTPRLMEDGMNAMNDVPPAVLATNSPLELSEKAAQFTTTREAFTRDGQPSRNRQRSWRGLRQSAPSPQELFQNFESLSRDLRRISKGQRTASTSRSGNSSSPQLPSIHELPGIVQNATPQGTRGKSLSPRVKLLSCLVAMEESSTAMSLQSATASVTSLRRLNEGNSHHASVASQNATPAGRTRGGRIRVVVRKRPMMADEIGNDCVSVESPWVHISVKKLRVDLTDYEDVNEFMFDDAFAEDQNNAHVFERCSKDLIATTLDGGSASCFAYGQTGSGKTHTMLGNDQEKGLYLLAAAELFAQLTSEHEVHVSLYEIYCNSLFDLLMNRSPVVVREDHNHRVNICGLSWHNVSSADELFVLISNGTDQRRTGSTSANEHSSRSHVVLTIRVSCRNDASFCGTLNFVDLAGSERASETSTNDRQTRQEGAEINKSLLALKECIRALDEKKKHVPFRGSKLTEILRDSFTGNSRTVMIANISASSCSYDHTVNTLRYAFRVKGLSIANIVPSKARNAPRPLRQAVSEVPPLLNFTNIAAGADAPTGKAKTPPTGRNGRRGLSTQRGSSCTPNTSNLNGQSSNINSAHQSTIGEMHTDEFSTYLRTVTHDKLLNLLPPEKLREMLSKETSNRNGGARKSESSSVSLEEKQLLAEIVSQVVEKLKVELESEVTQGMKKRDRIIRKLRNENGALRKAIVALEKRVGECPRCRERARSNSLSL</sequence>
<feature type="region of interest" description="Disordered" evidence="8">
    <location>
        <begin position="116"/>
        <end position="158"/>
    </location>
</feature>
<dbReference type="InterPro" id="IPR036961">
    <property type="entry name" value="Kinesin_motor_dom_sf"/>
</dbReference>
<dbReference type="GO" id="GO:0007018">
    <property type="term" value="P:microtubule-based movement"/>
    <property type="evidence" value="ECO:0007669"/>
    <property type="project" value="InterPro"/>
</dbReference>
<evidence type="ECO:0000256" key="3">
    <source>
        <dbReference type="ARBA" id="ARBA00022840"/>
    </source>
</evidence>
<evidence type="ECO:0000259" key="9">
    <source>
        <dbReference type="PROSITE" id="PS50067"/>
    </source>
</evidence>
<dbReference type="InterPro" id="IPR027640">
    <property type="entry name" value="Kinesin-like_fam"/>
</dbReference>
<comment type="similarity">
    <text evidence="5">Belongs to the TRAFAC class myosin-kinesin ATPase superfamily. Kinesin family. KIN-13 subfamily.</text>
</comment>
<evidence type="ECO:0000256" key="5">
    <source>
        <dbReference type="ARBA" id="ARBA00061030"/>
    </source>
</evidence>
<evidence type="ECO:0000256" key="2">
    <source>
        <dbReference type="ARBA" id="ARBA00022741"/>
    </source>
</evidence>
<dbReference type="InterPro" id="IPR001752">
    <property type="entry name" value="Kinesin_motor_dom"/>
</dbReference>
<keyword evidence="4 6" id="KW-0505">Motor protein</keyword>
<dbReference type="CDD" id="cd01367">
    <property type="entry name" value="KISc_KIF2_like"/>
    <property type="match status" value="1"/>
</dbReference>
<dbReference type="FunFam" id="3.40.850.10:FF:000012">
    <property type="entry name" value="Kinesin-like protein"/>
    <property type="match status" value="1"/>
</dbReference>
<dbReference type="SUPFAM" id="SSF52540">
    <property type="entry name" value="P-loop containing nucleoside triphosphate hydrolases"/>
    <property type="match status" value="1"/>
</dbReference>
<feature type="non-terminal residue" evidence="10">
    <location>
        <position position="1"/>
    </location>
</feature>
<evidence type="ECO:0000256" key="6">
    <source>
        <dbReference type="PROSITE-ProRule" id="PRU00283"/>
    </source>
</evidence>
<dbReference type="PROSITE" id="PS50067">
    <property type="entry name" value="KINESIN_MOTOR_2"/>
    <property type="match status" value="1"/>
</dbReference>
<keyword evidence="3 6" id="KW-0067">ATP-binding</keyword>
<organism evidence="10 11">
    <name type="scientific">Trypanosoma cruzi marinkellei</name>
    <dbReference type="NCBI Taxonomy" id="85056"/>
    <lineage>
        <taxon>Eukaryota</taxon>
        <taxon>Discoba</taxon>
        <taxon>Euglenozoa</taxon>
        <taxon>Kinetoplastea</taxon>
        <taxon>Metakinetoplastina</taxon>
        <taxon>Trypanosomatida</taxon>
        <taxon>Trypanosomatidae</taxon>
        <taxon>Trypanosoma</taxon>
        <taxon>Schizotrypanum</taxon>
    </lineage>
</organism>